<keyword evidence="3" id="KW-1185">Reference proteome</keyword>
<evidence type="ECO:0000256" key="1">
    <source>
        <dbReference type="SAM" id="MobiDB-lite"/>
    </source>
</evidence>
<reference evidence="3" key="1">
    <citation type="journal article" date="2012" name="Science">
        <title>The Paleozoic origin of enzymatic lignin decomposition reconstructed from 31 fungal genomes.</title>
        <authorList>
            <person name="Floudas D."/>
            <person name="Binder M."/>
            <person name="Riley R."/>
            <person name="Barry K."/>
            <person name="Blanchette R.A."/>
            <person name="Henrissat B."/>
            <person name="Martinez A.T."/>
            <person name="Otillar R."/>
            <person name="Spatafora J.W."/>
            <person name="Yadav J.S."/>
            <person name="Aerts A."/>
            <person name="Benoit I."/>
            <person name="Boyd A."/>
            <person name="Carlson A."/>
            <person name="Copeland A."/>
            <person name="Coutinho P.M."/>
            <person name="de Vries R.P."/>
            <person name="Ferreira P."/>
            <person name="Findley K."/>
            <person name="Foster B."/>
            <person name="Gaskell J."/>
            <person name="Glotzer D."/>
            <person name="Gorecki P."/>
            <person name="Heitman J."/>
            <person name="Hesse C."/>
            <person name="Hori C."/>
            <person name="Igarashi K."/>
            <person name="Jurgens J.A."/>
            <person name="Kallen N."/>
            <person name="Kersten P."/>
            <person name="Kohler A."/>
            <person name="Kuees U."/>
            <person name="Kumar T.K.A."/>
            <person name="Kuo A."/>
            <person name="LaButti K."/>
            <person name="Larrondo L.F."/>
            <person name="Lindquist E."/>
            <person name="Ling A."/>
            <person name="Lombard V."/>
            <person name="Lucas S."/>
            <person name="Lundell T."/>
            <person name="Martin R."/>
            <person name="McLaughlin D.J."/>
            <person name="Morgenstern I."/>
            <person name="Morin E."/>
            <person name="Murat C."/>
            <person name="Nagy L.G."/>
            <person name="Nolan M."/>
            <person name="Ohm R.A."/>
            <person name="Patyshakuliyeva A."/>
            <person name="Rokas A."/>
            <person name="Ruiz-Duenas F.J."/>
            <person name="Sabat G."/>
            <person name="Salamov A."/>
            <person name="Samejima M."/>
            <person name="Schmutz J."/>
            <person name="Slot J.C."/>
            <person name="St John F."/>
            <person name="Stenlid J."/>
            <person name="Sun H."/>
            <person name="Sun S."/>
            <person name="Syed K."/>
            <person name="Tsang A."/>
            <person name="Wiebenga A."/>
            <person name="Young D."/>
            <person name="Pisabarro A."/>
            <person name="Eastwood D.C."/>
            <person name="Martin F."/>
            <person name="Cullen D."/>
            <person name="Grigoriev I.V."/>
            <person name="Hibbett D.S."/>
        </authorList>
    </citation>
    <scope>NUCLEOTIDE SEQUENCE [LARGE SCALE GENOMIC DNA]</scope>
    <source>
        <strain evidence="3">RWD-64-598 SS2</strain>
    </source>
</reference>
<organism evidence="2 3">
    <name type="scientific">Coniophora puteana (strain RWD-64-598)</name>
    <name type="common">Brown rot fungus</name>
    <dbReference type="NCBI Taxonomy" id="741705"/>
    <lineage>
        <taxon>Eukaryota</taxon>
        <taxon>Fungi</taxon>
        <taxon>Dikarya</taxon>
        <taxon>Basidiomycota</taxon>
        <taxon>Agaricomycotina</taxon>
        <taxon>Agaricomycetes</taxon>
        <taxon>Agaricomycetidae</taxon>
        <taxon>Boletales</taxon>
        <taxon>Coniophorineae</taxon>
        <taxon>Coniophoraceae</taxon>
        <taxon>Coniophora</taxon>
    </lineage>
</organism>
<name>A0A5M3MEU8_CONPW</name>
<gene>
    <name evidence="2" type="ORF">CONPUDRAFT_75422</name>
</gene>
<evidence type="ECO:0000313" key="3">
    <source>
        <dbReference type="Proteomes" id="UP000053558"/>
    </source>
</evidence>
<proteinExistence type="predicted"/>
<accession>A0A5M3MEU8</accession>
<dbReference type="GeneID" id="19209346"/>
<feature type="region of interest" description="Disordered" evidence="1">
    <location>
        <begin position="95"/>
        <end position="116"/>
    </location>
</feature>
<sequence>MPSTSRRTRHEASAYKPSGPSRNPTNYAQDRYTRSKKVQEASASGSSDPRKPECEDDSDVQIEQLTNSITRTLSLSLKGKAAYESCYELTSGVASTGPEVESEELQEANAASGDSKAKAEELKAVLQPAPRVKRDDVGLI</sequence>
<dbReference type="KEGG" id="cput:CONPUDRAFT_75422"/>
<dbReference type="RefSeq" id="XP_007771847.1">
    <property type="nucleotide sequence ID" value="XM_007773657.1"/>
</dbReference>
<comment type="caution">
    <text evidence="2">The sequence shown here is derived from an EMBL/GenBank/DDBJ whole genome shotgun (WGS) entry which is preliminary data.</text>
</comment>
<evidence type="ECO:0000313" key="2">
    <source>
        <dbReference type="EMBL" id="EIW77567.1"/>
    </source>
</evidence>
<dbReference type="Proteomes" id="UP000053558">
    <property type="component" value="Unassembled WGS sequence"/>
</dbReference>
<feature type="region of interest" description="Disordered" evidence="1">
    <location>
        <begin position="1"/>
        <end position="59"/>
    </location>
</feature>
<protein>
    <submittedName>
        <fullName evidence="2">Uncharacterized protein</fullName>
    </submittedName>
</protein>
<dbReference type="AlphaFoldDB" id="A0A5M3MEU8"/>
<dbReference type="EMBL" id="JH711583">
    <property type="protein sequence ID" value="EIW77567.1"/>
    <property type="molecule type" value="Genomic_DNA"/>
</dbReference>